<dbReference type="Gene3D" id="3.40.50.2000">
    <property type="entry name" value="Glycogen Phosphorylase B"/>
    <property type="match status" value="2"/>
</dbReference>
<dbReference type="SUPFAM" id="SSF118359">
    <property type="entry name" value="Expressed protein At2g23090/F21P24.15"/>
    <property type="match status" value="1"/>
</dbReference>
<dbReference type="InterPro" id="IPR001173">
    <property type="entry name" value="Glyco_trans_2-like"/>
</dbReference>
<evidence type="ECO:0000313" key="7">
    <source>
        <dbReference type="Proteomes" id="UP000311382"/>
    </source>
</evidence>
<sequence length="2420" mass="267083">MRVPRKALRALRYVLIACAVAALCWSRACSPISLDLDPGSTGRSTHHAPKVDYAWGSILHRYQNHPRPARARRALPWHADSSSLERRGEGVTGNRTRVLIVTSELSGLHRNGGIGTAFRELAQVLAEAGLETSILVAHLADTFPFQKRDALAAELADKRIRLLFVDKEPQPFWPQAWTPVASMRVWRYLRAHDGEWDVIHFPDNTGIGYFSGLGKHEGLALVHSRLVVGLHGADVEWAAMLNKRYPTDKYAVELGAFERRTAEWADAVVAPSDYMLEYVRQRGWAVPHDSFVIPNVVQVPALPTSGSASTPTPGVVEPVTELVFFGRLEERKGTRLLIAALEALYSLDPVPPALAAVRTITFLGRDQQDVKTRSEASWLLAGALDAIKQYTNATFQYEFLRSYDRDEALAYLQNSSRLALLPSLADNSPSTVLECIAHGVRFISSSIGGIPELIHPDDRDLVVFPPLVKAFTARLRETLERLEEAPWTPVRPAPETQTAAHDWVAFHRWLVGRPVDAGLGELSSSALAVSGDPREPLVSVCITHYERPHLLPQLLNSLLQQSFTRFEVILVDDGSTSPDTLAALSNLTSTYIANSTLLADRPPWLFRQIPNSYLGEARNVAASSAKGRWLLFLDDDDVLKRHALSTLVSVAHRTGSHALSTWLDEFASDVDPLAHRAEGVELPHRRTYWFLGQELSAGLLSNAYGSGNVFVAHDVFDRIGGFSTYREVGGEDWEFYTRLALEDGVKHLVVPEELIFARSDPARASMKWTMDPWDAHFHATVPLLNDPRVQSLDLAPALQFLKATVTRQHLTPPFADSRRDFQLSQGWSGWYYSFERVGPIEEFLLSPERHGIVEESTFVMDREHPRRPFMDDVSQHGFVPPEGDAIAAVRTFRSPKAMYVALEASYRSFHTCGDGTRLSLVLVRGRGQAPEVLHEWQTMDDGFAEFAGEASLRAGSTVSLVSDPLGDDECDRVEVSLRLTPISPEKMGWSGLARAAMWKRAEEQKAAEHAALAKGSNNSVPVVTDGEVQWTPAEPPKQSTTDDQVFNVALIFDRHRLEHVKSVIRSVRHFTTSRDVVFHLVSPPDLHHQLEKEFNVAGSTIRTYDHALCGFVVRKVLPFSNPDIHTSAHCKMFLTDIITIAERVLYLDTDVTVTSDLSACYGQPVNRPGALVSMGVDMGDVCQRNPDLCWPIGLHWRVPPGLVCGNVPSRALSREPPSCAHEGELETLQVNGGVALFELAKMREVGFVDHYVQSVVHHFRMMGSSPARWGEQDFVNSYFRLHPDELELLPCGCNYQWFGARREVMCGNQPVTIAHHWAHGIAARNKEPFNVLFHHFIDGPAEDAPVPAVPELSYSAPGAPNSSSVEIEHTLNCPRQAHDCTTQQVRTEYGQNVIVLSRIVTETFAADQVDSLEAQMYPYLSQAIALRDGEIEVPPPSFQRDEVALVSAPADEYAALCDKCGSLAAEGASCSTPPAGRAERRAYFDCVCALPDRNAQVMPDLEAFARDDAGWVTYMDDSTLFVAPESLSLLMAEVDTRDQLVLFRTNTSSHEQERTFRQKILPRSPLDGVGFLFHSSHLDLTSWSGDTRCGKWATLTRLSKRLRIKWLDLVPTMEHPLQRHLPATPAEAFKLSVIILETQGRMAWAPAVLAVLQSPELEPLVDEIVVASVDSPDGVFGADVPVVRPPPGSGMTQLGSLVKGERVLVLSDSVLLDKPAITALVTFHLDHPTRLLGLFTETDDSGSDGERDFSLPLDTSPETFDSLSEPDALAGLSSWTHLRPRALFTPRAHLDELASVLSSSRAPDTPPLHPVCHPVLLSALSARASGHAPMRILPPRRSVVDRVHDCRVRNWPDVEYGRTAGDWAVPVEHVEDESEVEGFEGLELGEGEEEDEEEEDDEGDELLEDDDGAAVEAEEHEDETRRRQKRDTLPEPAAERPLLDHLDEADFPLAPTLDECMTLISDLLGADAAQWLVPGHEVGVAGPLGVRVGVEDAEGIDEARWRAARREERRQPVGGPGSTFLTFPSVNILSTSRLTSGRSSSLSSSLTTSGNTSPAPPSHPILQSASGSPLLSPMLTMPTGAPCSFAWRTRRNAEKVAREEPATRSCDDEETRCSERRRVRGSSDSPKKMTRWGQGRHLEVRIVDPLPKLNVTIRVELVLPRPALDLALELVPGRVELAEAVLERVAPCRGVAREAVRVAERAVQFEDGGVERGEGGVGRLFGLDGRGREVDRQVFGVGAVMQAVDVLLTRQDRDMPECADRRAAMTTARRSRGRERTLMPLSTLMPAPVKRVVRPLPLRRKSTRSSTLLTRGRKGAGGIESGLSVAVERGSEGASDRLDKRCYGVALGNGAKAQQKRERNAKDAKKGPTSQKAVNAAQMNIICTICRQAFFVTTKAPDLQQHADSKHSKQLKDCFPTFNA</sequence>
<proteinExistence type="predicted"/>
<feature type="chain" id="PRO_5022990148" evidence="2">
    <location>
        <begin position="27"/>
        <end position="2420"/>
    </location>
</feature>
<dbReference type="Pfam" id="PF13439">
    <property type="entry name" value="Glyco_transf_4"/>
    <property type="match status" value="1"/>
</dbReference>
<comment type="caution">
    <text evidence="6">The sequence shown here is derived from an EMBL/GenBank/DDBJ whole genome shotgun (WGS) entry which is preliminary data.</text>
</comment>
<accession>A0A5C5FZ21</accession>
<dbReference type="InterPro" id="IPR026939">
    <property type="entry name" value="ZNF706/At2g23090_sf"/>
</dbReference>
<dbReference type="PANTHER" id="PTHR22916">
    <property type="entry name" value="GLYCOSYLTRANSFERASE"/>
    <property type="match status" value="1"/>
</dbReference>
<dbReference type="InterPro" id="IPR028098">
    <property type="entry name" value="Glyco_trans_4-like_N"/>
</dbReference>
<feature type="signal peptide" evidence="2">
    <location>
        <begin position="1"/>
        <end position="26"/>
    </location>
</feature>
<evidence type="ECO:0000259" key="4">
    <source>
        <dbReference type="Pfam" id="PF12907"/>
    </source>
</evidence>
<dbReference type="InterPro" id="IPR002495">
    <property type="entry name" value="Glyco_trans_8"/>
</dbReference>
<feature type="region of interest" description="Disordered" evidence="1">
    <location>
        <begin position="2034"/>
        <end position="2075"/>
    </location>
</feature>
<dbReference type="Gene3D" id="4.10.1050.10">
    <property type="entry name" value="At2g23090-like"/>
    <property type="match status" value="1"/>
</dbReference>
<feature type="domain" description="Glycosyltransferase 2-like" evidence="3">
    <location>
        <begin position="539"/>
        <end position="676"/>
    </location>
</feature>
<dbReference type="Proteomes" id="UP000311382">
    <property type="component" value="Unassembled WGS sequence"/>
</dbReference>
<dbReference type="Pfam" id="PF01501">
    <property type="entry name" value="Glyco_transf_8"/>
    <property type="match status" value="1"/>
</dbReference>
<dbReference type="SUPFAM" id="SSF53756">
    <property type="entry name" value="UDP-Glycosyltransferase/glycogen phosphorylase"/>
    <property type="match status" value="1"/>
</dbReference>
<protein>
    <submittedName>
        <fullName evidence="6">Proteophosphoglycan ppg4</fullName>
    </submittedName>
</protein>
<feature type="compositionally biased region" description="Basic and acidic residues" evidence="1">
    <location>
        <begin position="1918"/>
        <end position="1940"/>
    </location>
</feature>
<feature type="region of interest" description="Disordered" evidence="1">
    <location>
        <begin position="1869"/>
        <end position="1940"/>
    </location>
</feature>
<dbReference type="PANTHER" id="PTHR22916:SF3">
    <property type="entry name" value="UDP-GLCNAC:BETAGAL BETA-1,3-N-ACETYLGLUCOSAMINYLTRANSFERASE-LIKE PROTEIN 1"/>
    <property type="match status" value="1"/>
</dbReference>
<feature type="compositionally biased region" description="Basic and acidic residues" evidence="1">
    <location>
        <begin position="2355"/>
        <end position="2366"/>
    </location>
</feature>
<keyword evidence="7" id="KW-1185">Reference proteome</keyword>
<feature type="compositionally biased region" description="Low complexity" evidence="1">
    <location>
        <begin position="2034"/>
        <end position="2053"/>
    </location>
</feature>
<feature type="domain" description="Glycosyltransferase subfamily 4-like N-terminal" evidence="5">
    <location>
        <begin position="112"/>
        <end position="297"/>
    </location>
</feature>
<name>A0A5C5FZ21_9BASI</name>
<dbReference type="CDD" id="cd03801">
    <property type="entry name" value="GT4_PimA-like"/>
    <property type="match status" value="1"/>
</dbReference>
<dbReference type="Pfam" id="PF13692">
    <property type="entry name" value="Glyco_trans_1_4"/>
    <property type="match status" value="1"/>
</dbReference>
<dbReference type="Pfam" id="PF12907">
    <property type="entry name" value="zf-met2"/>
    <property type="match status" value="1"/>
</dbReference>
<evidence type="ECO:0000313" key="6">
    <source>
        <dbReference type="EMBL" id="TNY21895.1"/>
    </source>
</evidence>
<evidence type="ECO:0000259" key="5">
    <source>
        <dbReference type="Pfam" id="PF13439"/>
    </source>
</evidence>
<gene>
    <name evidence="6" type="ORF">DMC30DRAFT_451150</name>
</gene>
<organism evidence="6 7">
    <name type="scientific">Rhodotorula diobovata</name>
    <dbReference type="NCBI Taxonomy" id="5288"/>
    <lineage>
        <taxon>Eukaryota</taxon>
        <taxon>Fungi</taxon>
        <taxon>Dikarya</taxon>
        <taxon>Basidiomycota</taxon>
        <taxon>Pucciniomycotina</taxon>
        <taxon>Microbotryomycetes</taxon>
        <taxon>Sporidiobolales</taxon>
        <taxon>Sporidiobolaceae</taxon>
        <taxon>Rhodotorula</taxon>
    </lineage>
</organism>
<keyword evidence="2" id="KW-0732">Signal</keyword>
<dbReference type="InterPro" id="IPR039438">
    <property type="entry name" value="At2g23090-like_Znf"/>
</dbReference>
<dbReference type="CDD" id="cd00761">
    <property type="entry name" value="Glyco_tranf_GTA_type"/>
    <property type="match status" value="1"/>
</dbReference>
<feature type="compositionally biased region" description="Basic and acidic residues" evidence="1">
    <location>
        <begin position="2096"/>
        <end position="2116"/>
    </location>
</feature>
<dbReference type="GO" id="GO:0016758">
    <property type="term" value="F:hexosyltransferase activity"/>
    <property type="evidence" value="ECO:0007669"/>
    <property type="project" value="UniProtKB-ARBA"/>
</dbReference>
<evidence type="ECO:0000256" key="2">
    <source>
        <dbReference type="SAM" id="SignalP"/>
    </source>
</evidence>
<dbReference type="Pfam" id="PF00535">
    <property type="entry name" value="Glycos_transf_2"/>
    <property type="match status" value="1"/>
</dbReference>
<feature type="region of interest" description="Disordered" evidence="1">
    <location>
        <begin position="2349"/>
        <end position="2373"/>
    </location>
</feature>
<evidence type="ECO:0000256" key="1">
    <source>
        <dbReference type="SAM" id="MobiDB-lite"/>
    </source>
</evidence>
<dbReference type="Gene3D" id="3.90.550.10">
    <property type="entry name" value="Spore Coat Polysaccharide Biosynthesis Protein SpsA, Chain A"/>
    <property type="match status" value="2"/>
</dbReference>
<feature type="compositionally biased region" description="Acidic residues" evidence="1">
    <location>
        <begin position="1870"/>
        <end position="1917"/>
    </location>
</feature>
<dbReference type="OrthoDB" id="3784at2759"/>
<dbReference type="EMBL" id="SOZI01000035">
    <property type="protein sequence ID" value="TNY21895.1"/>
    <property type="molecule type" value="Genomic_DNA"/>
</dbReference>
<feature type="region of interest" description="Disordered" evidence="1">
    <location>
        <begin position="2096"/>
        <end position="2131"/>
    </location>
</feature>
<evidence type="ECO:0000259" key="3">
    <source>
        <dbReference type="Pfam" id="PF00535"/>
    </source>
</evidence>
<reference evidence="6 7" key="1">
    <citation type="submission" date="2019-03" db="EMBL/GenBank/DDBJ databases">
        <title>Rhodosporidium diobovatum UCD-FST 08-225 genome sequencing, assembly, and annotation.</title>
        <authorList>
            <person name="Fakankun I.U."/>
            <person name="Fristensky B."/>
            <person name="Levin D.B."/>
        </authorList>
    </citation>
    <scope>NUCLEOTIDE SEQUENCE [LARGE SCALE GENOMIC DNA]</scope>
    <source>
        <strain evidence="6 7">UCD-FST 08-225</strain>
    </source>
</reference>
<feature type="domain" description="At2g23090-like zinc-binding" evidence="4">
    <location>
        <begin position="2382"/>
        <end position="2417"/>
    </location>
</feature>
<dbReference type="InterPro" id="IPR029044">
    <property type="entry name" value="Nucleotide-diphossugar_trans"/>
</dbReference>
<dbReference type="SUPFAM" id="SSF53448">
    <property type="entry name" value="Nucleotide-diphospho-sugar transferases"/>
    <property type="match status" value="2"/>
</dbReference>